<dbReference type="Pfam" id="PF01869">
    <property type="entry name" value="BcrAD_BadFG"/>
    <property type="match status" value="1"/>
</dbReference>
<evidence type="ECO:0000259" key="1">
    <source>
        <dbReference type="Pfam" id="PF01869"/>
    </source>
</evidence>
<dbReference type="PANTHER" id="PTHR43190:SF3">
    <property type="entry name" value="N-ACETYL-D-GLUCOSAMINE KINASE"/>
    <property type="match status" value="1"/>
</dbReference>
<dbReference type="PANTHER" id="PTHR43190">
    <property type="entry name" value="N-ACETYL-D-GLUCOSAMINE KINASE"/>
    <property type="match status" value="1"/>
</dbReference>
<name>A0A3S2USW4_9BURK</name>
<dbReference type="InterPro" id="IPR052519">
    <property type="entry name" value="Euk-type_GlcNAc_Kinase"/>
</dbReference>
<dbReference type="RefSeq" id="WP_127683679.1">
    <property type="nucleotide sequence ID" value="NZ_SACM01000004.1"/>
</dbReference>
<gene>
    <name evidence="2" type="ORF">EOD73_14165</name>
</gene>
<dbReference type="CDD" id="cd24082">
    <property type="entry name" value="ASKHA_NBD_GspK-like"/>
    <property type="match status" value="1"/>
</dbReference>
<protein>
    <submittedName>
        <fullName evidence="2">ATPase</fullName>
    </submittedName>
</protein>
<dbReference type="SUPFAM" id="SSF53067">
    <property type="entry name" value="Actin-like ATPase domain"/>
    <property type="match status" value="2"/>
</dbReference>
<dbReference type="Proteomes" id="UP000288587">
    <property type="component" value="Unassembled WGS sequence"/>
</dbReference>
<dbReference type="OrthoDB" id="9816014at2"/>
<feature type="domain" description="ATPase BadF/BadG/BcrA/BcrD type" evidence="1">
    <location>
        <begin position="24"/>
        <end position="257"/>
    </location>
</feature>
<accession>A0A3S2USW4</accession>
<dbReference type="AlphaFoldDB" id="A0A3S2USW4"/>
<sequence length="312" mass="32191">MLPAAPRHTRLPRWSATGRARYWLGVDGGGTQTRLRLAEATGRVLAEGRAGPSALGQGADQAWRHIQEALAEAAHGAGLPEAPDWADCAMGAGLSGAGVPAQAQAFLARAPLALALTLDTDGHAGVLGAHGAQPGALVIAGTGSVAEALDAEGQRRTVGGWGWLNGDEGSGAWLGKAAVRHAQRALDGRDRTGPLARAVWDVTSGRPDALLDWALEAQQRRFASLAPLVFAHEHEDPAAQALLADAAQELAVLAGAVDPSRQLPIAWSGSIADRLAPRLPPALRVRSVAPQGDAMAGALLMVQHTLLNEMPA</sequence>
<keyword evidence="3" id="KW-1185">Reference proteome</keyword>
<organism evidence="2 3">
    <name type="scientific">Inhella crocodyli</name>
    <dbReference type="NCBI Taxonomy" id="2499851"/>
    <lineage>
        <taxon>Bacteria</taxon>
        <taxon>Pseudomonadati</taxon>
        <taxon>Pseudomonadota</taxon>
        <taxon>Betaproteobacteria</taxon>
        <taxon>Burkholderiales</taxon>
        <taxon>Sphaerotilaceae</taxon>
        <taxon>Inhella</taxon>
    </lineage>
</organism>
<evidence type="ECO:0000313" key="3">
    <source>
        <dbReference type="Proteomes" id="UP000288587"/>
    </source>
</evidence>
<dbReference type="InterPro" id="IPR043129">
    <property type="entry name" value="ATPase_NBD"/>
</dbReference>
<dbReference type="EMBL" id="SACM01000004">
    <property type="protein sequence ID" value="RVT83715.1"/>
    <property type="molecule type" value="Genomic_DNA"/>
</dbReference>
<reference evidence="2 3" key="1">
    <citation type="submission" date="2019-01" db="EMBL/GenBank/DDBJ databases">
        <authorList>
            <person name="Chen W.-M."/>
        </authorList>
    </citation>
    <scope>NUCLEOTIDE SEQUENCE [LARGE SCALE GENOMIC DNA]</scope>
    <source>
        <strain evidence="2 3">CCP-18</strain>
    </source>
</reference>
<comment type="caution">
    <text evidence="2">The sequence shown here is derived from an EMBL/GenBank/DDBJ whole genome shotgun (WGS) entry which is preliminary data.</text>
</comment>
<proteinExistence type="predicted"/>
<evidence type="ECO:0000313" key="2">
    <source>
        <dbReference type="EMBL" id="RVT83715.1"/>
    </source>
</evidence>
<dbReference type="InterPro" id="IPR002731">
    <property type="entry name" value="ATPase_BadF"/>
</dbReference>
<dbReference type="Gene3D" id="3.30.420.40">
    <property type="match status" value="2"/>
</dbReference>